<evidence type="ECO:0000313" key="1">
    <source>
        <dbReference type="EMBL" id="KAE9356261.1"/>
    </source>
</evidence>
<comment type="caution">
    <text evidence="1">The sequence shown here is derived from an EMBL/GenBank/DDBJ whole genome shotgun (WGS) entry which is preliminary data.</text>
</comment>
<accession>A0A6G0SDH2</accession>
<evidence type="ECO:0000313" key="2">
    <source>
        <dbReference type="Proteomes" id="UP000486351"/>
    </source>
</evidence>
<organism evidence="1 2">
    <name type="scientific">Phytophthora fragariae</name>
    <dbReference type="NCBI Taxonomy" id="53985"/>
    <lineage>
        <taxon>Eukaryota</taxon>
        <taxon>Sar</taxon>
        <taxon>Stramenopiles</taxon>
        <taxon>Oomycota</taxon>
        <taxon>Peronosporomycetes</taxon>
        <taxon>Peronosporales</taxon>
        <taxon>Peronosporaceae</taxon>
        <taxon>Phytophthora</taxon>
    </lineage>
</organism>
<dbReference type="AlphaFoldDB" id="A0A6G0SDH2"/>
<dbReference type="Proteomes" id="UP000486351">
    <property type="component" value="Unassembled WGS sequence"/>
</dbReference>
<proteinExistence type="predicted"/>
<gene>
    <name evidence="1" type="ORF">PF008_g3685</name>
</gene>
<reference evidence="1 2" key="1">
    <citation type="submission" date="2018-09" db="EMBL/GenBank/DDBJ databases">
        <title>Genomic investigation of the strawberry pathogen Phytophthora fragariae indicates pathogenicity is determined by transcriptional variation in three key races.</title>
        <authorList>
            <person name="Adams T.M."/>
            <person name="Armitage A.D."/>
            <person name="Sobczyk M.K."/>
            <person name="Bates H.J."/>
            <person name="Dunwell J.M."/>
            <person name="Nellist C.F."/>
            <person name="Harrison R.J."/>
        </authorList>
    </citation>
    <scope>NUCLEOTIDE SEQUENCE [LARGE SCALE GENOMIC DNA]</scope>
    <source>
        <strain evidence="1 2">NOV-77</strain>
    </source>
</reference>
<name>A0A6G0SDH2_9STRA</name>
<protein>
    <submittedName>
        <fullName evidence="1">Uncharacterized protein</fullName>
    </submittedName>
</protein>
<dbReference type="EMBL" id="QXFY01000116">
    <property type="protein sequence ID" value="KAE9356261.1"/>
    <property type="molecule type" value="Genomic_DNA"/>
</dbReference>
<sequence length="99" mass="10890">MTMLLPPCSLAARHIMLSVTAGLCQYRLFVSVSGLFPSSLSGPEAYHSTQTGMRVDLVDGNIVPGECVHSLLGATPREHTHLIWWSRSLRDVLQVQKSE</sequence>